<dbReference type="Gene3D" id="3.40.630.40">
    <property type="entry name" value="Zn-dependent exopeptidases"/>
    <property type="match status" value="1"/>
</dbReference>
<evidence type="ECO:0000313" key="1">
    <source>
        <dbReference type="EMBL" id="MEE2567660.1"/>
    </source>
</evidence>
<dbReference type="Proteomes" id="UP001310692">
    <property type="component" value="Unassembled WGS sequence"/>
</dbReference>
<name>A0ABU7M321_9PROT</name>
<keyword evidence="2" id="KW-1185">Reference proteome</keyword>
<dbReference type="EMBL" id="JAZDRO010000007">
    <property type="protein sequence ID" value="MEE2567660.1"/>
    <property type="molecule type" value="Genomic_DNA"/>
</dbReference>
<evidence type="ECO:0000313" key="2">
    <source>
        <dbReference type="Proteomes" id="UP001310692"/>
    </source>
</evidence>
<reference evidence="1 2" key="1">
    <citation type="submission" date="2024-01" db="EMBL/GenBank/DDBJ databases">
        <title>Hyphobacterium bacterium isolated from marine sediment.</title>
        <authorList>
            <person name="Zhao S."/>
        </authorList>
    </citation>
    <scope>NUCLEOTIDE SEQUENCE [LARGE SCALE GENOMIC DNA]</scope>
    <source>
        <strain evidence="1 2">Y60-23</strain>
    </source>
</reference>
<protein>
    <submittedName>
        <fullName evidence="1">N-formylglutamate amidohydrolase</fullName>
    </submittedName>
</protein>
<gene>
    <name evidence="1" type="ORF">V0U35_13330</name>
</gene>
<accession>A0ABU7M321</accession>
<dbReference type="Pfam" id="PF05013">
    <property type="entry name" value="FGase"/>
    <property type="match status" value="1"/>
</dbReference>
<dbReference type="InterPro" id="IPR007709">
    <property type="entry name" value="N-FG_amidohydro"/>
</dbReference>
<dbReference type="RefSeq" id="WP_330197230.1">
    <property type="nucleotide sequence ID" value="NZ_JAZDRO010000007.1"/>
</dbReference>
<proteinExistence type="predicted"/>
<sequence>MTAFVIQRPPDGIAALPLVFDSPHSGTVFPDGFSTPAAKSELKTAWDAHVEDLWSNAVDEGATLIAATFPRVVVDANRAPDDIDPALLDRPWPSRWGTLNPTRYSARGMGLLRRDILPGQPTHHGLLDPLTVKSWIDTLHAPYHAALDSTIKAFRSKHGNVWHIDCHSMKSAGNAMNIDAGKPRPDIVLGDLDGTSAAPDFTQYVKSAFLAAGFTVSVNDPYKGGYLVQRFGRPEQGLHSLQIEINRALYLDESTAEKSPDYPAFKSALSAIGASIAAFVRSNMELA</sequence>
<comment type="caution">
    <text evidence="1">The sequence shown here is derived from an EMBL/GenBank/DDBJ whole genome shotgun (WGS) entry which is preliminary data.</text>
</comment>
<organism evidence="1 2">
    <name type="scientific">Hyphobacterium marinum</name>
    <dbReference type="NCBI Taxonomy" id="3116574"/>
    <lineage>
        <taxon>Bacteria</taxon>
        <taxon>Pseudomonadati</taxon>
        <taxon>Pseudomonadota</taxon>
        <taxon>Alphaproteobacteria</taxon>
        <taxon>Maricaulales</taxon>
        <taxon>Maricaulaceae</taxon>
        <taxon>Hyphobacterium</taxon>
    </lineage>
</organism>
<dbReference type="SUPFAM" id="SSF53187">
    <property type="entry name" value="Zn-dependent exopeptidases"/>
    <property type="match status" value="1"/>
</dbReference>